<name>A0A255Z8G1_9PROT</name>
<dbReference type="Pfam" id="PF13406">
    <property type="entry name" value="SLT_2"/>
    <property type="match status" value="1"/>
</dbReference>
<keyword evidence="1" id="KW-0732">Signal</keyword>
<dbReference type="FunFam" id="1.10.8.350:FF:000001">
    <property type="entry name" value="Lytic murein transglycosylase B"/>
    <property type="match status" value="1"/>
</dbReference>
<dbReference type="Proteomes" id="UP000216998">
    <property type="component" value="Unassembled WGS sequence"/>
</dbReference>
<proteinExistence type="predicted"/>
<dbReference type="PANTHER" id="PTHR30163">
    <property type="entry name" value="MEMBRANE-BOUND LYTIC MUREIN TRANSGLYCOSYLASE B"/>
    <property type="match status" value="1"/>
</dbReference>
<protein>
    <submittedName>
        <fullName evidence="3">Lytic transglycosylase</fullName>
    </submittedName>
</protein>
<dbReference type="GO" id="GO:0008933">
    <property type="term" value="F:peptidoglycan lytic transglycosylase activity"/>
    <property type="evidence" value="ECO:0007669"/>
    <property type="project" value="TreeGrafter"/>
</dbReference>
<dbReference type="GO" id="GO:0009253">
    <property type="term" value="P:peptidoglycan catabolic process"/>
    <property type="evidence" value="ECO:0007669"/>
    <property type="project" value="TreeGrafter"/>
</dbReference>
<dbReference type="InterPro" id="IPR043426">
    <property type="entry name" value="MltB-like"/>
</dbReference>
<dbReference type="InterPro" id="IPR011970">
    <property type="entry name" value="MltB_2"/>
</dbReference>
<feature type="signal peptide" evidence="1">
    <location>
        <begin position="1"/>
        <end position="30"/>
    </location>
</feature>
<gene>
    <name evidence="3" type="ORF">CHU95_00750</name>
</gene>
<dbReference type="CDD" id="cd13399">
    <property type="entry name" value="Slt35-like"/>
    <property type="match status" value="1"/>
</dbReference>
<evidence type="ECO:0000256" key="1">
    <source>
        <dbReference type="SAM" id="SignalP"/>
    </source>
</evidence>
<evidence type="ECO:0000313" key="4">
    <source>
        <dbReference type="Proteomes" id="UP000216998"/>
    </source>
</evidence>
<dbReference type="AlphaFoldDB" id="A0A255Z8G1"/>
<accession>A0A255Z8G1</accession>
<dbReference type="EMBL" id="NOXU01000011">
    <property type="protein sequence ID" value="OYQ37736.1"/>
    <property type="molecule type" value="Genomic_DNA"/>
</dbReference>
<reference evidence="3 4" key="1">
    <citation type="submission" date="2017-07" db="EMBL/GenBank/DDBJ databases">
        <title>Niveispirillum cyanobacteriorum sp. nov., isolated from cyanobacterial aggregates in a eutrophic lake.</title>
        <authorList>
            <person name="Cai H."/>
        </authorList>
    </citation>
    <scope>NUCLEOTIDE SEQUENCE [LARGE SCALE GENOMIC DNA]</scope>
    <source>
        <strain evidence="4">TH1-14</strain>
    </source>
</reference>
<dbReference type="InterPro" id="IPR023346">
    <property type="entry name" value="Lysozyme-like_dom_sf"/>
</dbReference>
<comment type="caution">
    <text evidence="3">The sequence shown here is derived from an EMBL/GenBank/DDBJ whole genome shotgun (WGS) entry which is preliminary data.</text>
</comment>
<evidence type="ECO:0000259" key="2">
    <source>
        <dbReference type="Pfam" id="PF13406"/>
    </source>
</evidence>
<dbReference type="Gene3D" id="1.10.8.350">
    <property type="entry name" value="Bacterial muramidase"/>
    <property type="match status" value="1"/>
</dbReference>
<feature type="chain" id="PRO_5012671441" evidence="1">
    <location>
        <begin position="31"/>
        <end position="333"/>
    </location>
</feature>
<sequence>MTEATISRRLRHLLPAGLLLVGLLGSPAQAAPDFQQWLGTLKQEAAREGIRPATIETALTGIAPIPRILELDGRQPERTISFETYLSRAVTKTRIKRAREQMVTHKALLTQISNKYGVPARFIVALWGMETDFGGNMGGFKVIDALATLAYDGRRSAFFRGELLTALRILDEGHIAPDRMLGSWAGAMGQCQFMPSSFFKYAQDGNGDGRRDIWTTHADVFASAANYLSTVGWKTEQTWGRAVRLPKGADSAAWVGLDKPALSLSAWAKRGVRSADGKALPKANMDAWLVQPDGPKGRAFLVYGNYRTIMDWNRSTYFATAVGILADHIGSGK</sequence>
<organism evidence="3 4">
    <name type="scientific">Niveispirillum lacus</name>
    <dbReference type="NCBI Taxonomy" id="1981099"/>
    <lineage>
        <taxon>Bacteria</taxon>
        <taxon>Pseudomonadati</taxon>
        <taxon>Pseudomonadota</taxon>
        <taxon>Alphaproteobacteria</taxon>
        <taxon>Rhodospirillales</taxon>
        <taxon>Azospirillaceae</taxon>
        <taxon>Niveispirillum</taxon>
    </lineage>
</organism>
<keyword evidence="4" id="KW-1185">Reference proteome</keyword>
<feature type="domain" description="Transglycosylase SLT" evidence="2">
    <location>
        <begin position="34"/>
        <end position="327"/>
    </location>
</feature>
<dbReference type="NCBIfam" id="TIGR02283">
    <property type="entry name" value="MltB_2"/>
    <property type="match status" value="1"/>
</dbReference>
<dbReference type="Gene3D" id="1.10.530.10">
    <property type="match status" value="1"/>
</dbReference>
<dbReference type="SUPFAM" id="SSF53955">
    <property type="entry name" value="Lysozyme-like"/>
    <property type="match status" value="1"/>
</dbReference>
<dbReference type="PANTHER" id="PTHR30163:SF8">
    <property type="entry name" value="LYTIC MUREIN TRANSGLYCOSYLASE"/>
    <property type="match status" value="1"/>
</dbReference>
<dbReference type="OrthoDB" id="9808544at2"/>
<evidence type="ECO:0000313" key="3">
    <source>
        <dbReference type="EMBL" id="OYQ37736.1"/>
    </source>
</evidence>
<dbReference type="InterPro" id="IPR031304">
    <property type="entry name" value="SLT_2"/>
</dbReference>